<feature type="region of interest" description="Disordered" evidence="1">
    <location>
        <begin position="1799"/>
        <end position="1930"/>
    </location>
</feature>
<evidence type="ECO:0000313" key="2">
    <source>
        <dbReference type="EMBL" id="PHJ19166.1"/>
    </source>
</evidence>
<feature type="compositionally biased region" description="Basic and acidic residues" evidence="1">
    <location>
        <begin position="2682"/>
        <end position="2693"/>
    </location>
</feature>
<feature type="region of interest" description="Disordered" evidence="1">
    <location>
        <begin position="1977"/>
        <end position="2026"/>
    </location>
</feature>
<feature type="region of interest" description="Disordered" evidence="1">
    <location>
        <begin position="626"/>
        <end position="664"/>
    </location>
</feature>
<dbReference type="Proteomes" id="UP000221165">
    <property type="component" value="Unassembled WGS sequence"/>
</dbReference>
<feature type="compositionally biased region" description="Basic and acidic residues" evidence="1">
    <location>
        <begin position="1892"/>
        <end position="1912"/>
    </location>
</feature>
<feature type="region of interest" description="Disordered" evidence="1">
    <location>
        <begin position="1712"/>
        <end position="1732"/>
    </location>
</feature>
<sequence>MAVPRVHEEPYFHPSMYRRKEAQTFREFSALATFSCGGGPEDVHDPPTGQTRTGDRTHFSGRPLQYISSERYSSSPRLSRGAPSVPGNTSLRWQVSAVGVRCENLCSQLDRGERHVPSVHAAVCQSGMRQNRPSVYSGDGNDENVPHQDRASFRSGGVDSHTVENAVTMYGQSQHHPCTARLHPPSVSAVKDRHVTMPQVAQGNACQRFRTSPARRTSDSAADSVYSLEAVCASPVVFSSSVSTRSSCQVSGEPPGVVSRKTSSSGGRLSDVSSFRSQVHTDASRQVAGALVHQCGPGAALSHSSQVSSTSQTSTSLTPVPSFRAEGAQAREQGHTSLERLGRDLHPGPASTLSSGLRSPTRLSATLGKVERGFHASELSATSSERPATPGSLRPCYSRRSHDEDDSTHGECGIASVSGGGVSSPSTPRGDGTGISNLHFSPHSYLGAHIGDSAQCRVSPRTALPSSFPGSLRTLKLSPSPTEAASRPSVLRVQPMPMGVTAAVLSVFPFLVPVSSLLNNRGNQVVNEIASSPVPPGSKYSGPLSSPCNAAFSQNSAGDAQRDLGVQRDRHSGLGKQAGARYLPTDSNARSGSLEYTDAADKPPHEVGLRTFKQGMVSEVGRNDVHMASPSASSSLGGASCASGESSWRAGEPEAALESERASEKGTAAKMLSESFATLASRIGIHNFSELLESGMNLDETLLCSSASPGLQSGRTKPTTPCTARERGLRGLSSAVSLSALKAGACCSMPCMSSSVEALALSRVYEDEAFCLLHHDILDVKFHWWSALQREFQKQVHFEEQLVRVTPRSSANRKPPKPSEGRLLDRWSFCVSRVTGYFVDKARGVLQDGFFVSSPPETEDQVVKTRQSSSLYFGAQAGLSFFVSPGLAEAEMERSGGDPVCMGAEERMTGRRGGSPCLSVSISGPGSSSFGDSSGTHQGILTGVKDDGLVERGWDGEVGRVSGQFTSDTRLAKEAQSLHFHQPEGDVERGRPACTERKGRTGKGEKESCCIPSDYRQSTRKRMSCAESHEDENHGTTVSNWGPAEAGVRADRSLDHGCHPTTGQNSEFPHVSVKKRSRIWTWMWETAGVLKFCLPSRFLALRLLDSYLAHERCPVNPAQPEQLAMVAVASLLLAGGIRGHWKDVEKDSFLSILLQELQLSCSFDDIIQTQCDMIQLLPPSVLLGKTAVDFYRLFLAHLKSLPHFLQHLELPCLAARCQWGFHGKSSSRQVGRNSAFDSAGDEPQTPSSPVRAEGRESRFSPETSAGEDSRSPLKQANEHMVTLFDFWKHSGLLGCLEALLLRSCSAFASARDLNASVPASRLVAVLFLRLLAPYSAFFLQGKIDQRVVRLKQSSELSPVAGSAKASHRSHDFRENRTHSCVQSTSSSDAVSWSAHCVLTGSQGPTQMSKLVDSHLGARKGRTPICRNASIGISRSGFLDLSSSLARGGPEPVLGFPEVATWSRCICSLLFRLSYDGDIVFWKHLLAPVVDDLLLGLPDNNHFLRLWENGVEVWGQFIERAALAGAGERTTEPLVCASSCSSARVGAETSYQAASWDDGPLTSKETSGIPQEEAPHPEQSSASASPRVGFERNTDFCPSPFSGSSLDRPNTCNRKNWKFHEASGKPPRHEDEAPMVDCRGVTGISFHEGKGGAVQQPEPTLSAPGRERASMSTGNSRRVSGGAGADLTQQAGDCDSSLSALQAAGRSVPLISNGSASTALAGGDGKGHEHEGKEETVRFSHLAASGIPRLRVSTNQASVRPPSPRMAEKIERKAEFVRIEAEKFCKSYAFLRTTVGSAASLSGARDPLSGPRKLEGQRHGAERRGEKDCRRAAEESTLVPEERKGDKGLPLLLPDACRTESICRQPRKTSDKTESMSQALGCFGNPSRCKQTRGKERARDQREPRSGVREDTSGGRSGGVAASPNSPRASLDNHLQKDILGAPGFVADTWKVLEEIPIVKRERECRKPCGTVGTVEDSIQRLPYGEDRTVRRSDDSGTRGQQLSHPWPQSNLEDPDGGQAKTNSTGAGDSCAVALRNQFSATAVSDITGGHSTFAHTEFQETRKCCRRRHRGVQGDGPKEGTGERISDTHQQEGSTTISPSANRTLLDGRREGVMSNGYNYGVRGSPAERKEHKTLSGDASLVQLEGKGISLGNSLQRNRDLRNPCAVAAVPQATEMRHALRGGSYQHQRGSCSSVKRGAKWETVPEGETACSKETASGYAASTELQQYLHRHRRSCGVSVPPPGDAEGKISLIQAGEERSCSVQTAETDATSCSARPHRRGCPSGLGEGRHIATSMGGTENLGCDAGMPDIPRVDTQALGLSRRDARWHFPSANNLQDPQTEASVPRKEADSDVGHQTMPKWTQDSPRFPEQPRRSDDGRVLSSVIDTGGSRALLSYAVNGVGGARLENRTRLSARPDQSEEDHSLAFPSKGAVGTTAGVKAKTHKRYSEPPTPSERSAIARKHSSCRRKQRHLNRDCGSRTSSPILEGENFDAQQQTLVGYEPECTTASPGSDLSSVVPYLGIPGKTLRAPRAKGLGATICPGLGQPKHPVLRQRVSDPADDGKQFGVDAVGHGGSASVSVPAQQPSEVNVSSGNSTQCHCRGLQNPTVEAAVLARSQCMEDGHFSRVRVKDVSAKTQLPATSRFVIASTESDVQQHASAREDQRRERKPSASAGFASYESRGRAKCCEHPQRSSWQHNSKMFSSRLSGGEKDVRPQAETTGGESHENTSNITAQPYDNTRGSPQPLFNQRCQPLEESAAVASGASQSGQDRASHRQLSGCMLVGIPVHTARCRTRTERDVDCHRQGGRASGEGSLGGPPLCQADGVADLHQEKQTAIERRDEVLSPCFRTAGFTSNPPPRVSLGENPVTPSHTPSKRYKNFERRRRGAKAETETDPPTSLGQSDGAYIRSESHSIAPNCTLRSENGPGSHPNDICTGRVTSSKRERSGSNTQACRHEVEGPEDSEQGSSLWGPPRGLKPEAWESPYPCLQTNSCKRTAGESRTHPR</sequence>
<feature type="compositionally biased region" description="Low complexity" evidence="1">
    <location>
        <begin position="301"/>
        <end position="320"/>
    </location>
</feature>
<feature type="compositionally biased region" description="Polar residues" evidence="1">
    <location>
        <begin position="1997"/>
        <end position="2011"/>
    </location>
</feature>
<feature type="compositionally biased region" description="Polar residues" evidence="1">
    <location>
        <begin position="2091"/>
        <end position="2102"/>
    </location>
</feature>
<feature type="region of interest" description="Disordered" evidence="1">
    <location>
        <begin position="2853"/>
        <end position="3008"/>
    </location>
</feature>
<feature type="region of interest" description="Disordered" evidence="1">
    <location>
        <begin position="2805"/>
        <end position="2825"/>
    </location>
</feature>
<feature type="compositionally biased region" description="Polar residues" evidence="1">
    <location>
        <begin position="351"/>
        <end position="361"/>
    </location>
</feature>
<feature type="region of interest" description="Disordered" evidence="1">
    <location>
        <begin position="243"/>
        <end position="281"/>
    </location>
</feature>
<evidence type="ECO:0000313" key="3">
    <source>
        <dbReference type="Proteomes" id="UP000221165"/>
    </source>
</evidence>
<dbReference type="SUPFAM" id="SSF47954">
    <property type="entry name" value="Cyclin-like"/>
    <property type="match status" value="1"/>
</dbReference>
<feature type="region of interest" description="Disordered" evidence="1">
    <location>
        <begin position="377"/>
        <end position="436"/>
    </location>
</feature>
<dbReference type="EMBL" id="MIGC01003605">
    <property type="protein sequence ID" value="PHJ19166.1"/>
    <property type="molecule type" value="Genomic_DNA"/>
</dbReference>
<dbReference type="Gene3D" id="1.10.472.10">
    <property type="entry name" value="Cyclin-like"/>
    <property type="match status" value="1"/>
</dbReference>
<feature type="compositionally biased region" description="Basic residues" evidence="1">
    <location>
        <begin position="2460"/>
        <end position="2473"/>
    </location>
</feature>
<dbReference type="RefSeq" id="XP_067920868.1">
    <property type="nucleotide sequence ID" value="XM_068067153.1"/>
</dbReference>
<proteinExistence type="predicted"/>
<feature type="region of interest" description="Disordered" evidence="1">
    <location>
        <begin position="340"/>
        <end position="361"/>
    </location>
</feature>
<feature type="compositionally biased region" description="Polar residues" evidence="1">
    <location>
        <begin position="2915"/>
        <end position="2925"/>
    </location>
</feature>
<feature type="region of interest" description="Disordered" evidence="1">
    <location>
        <begin position="36"/>
        <end position="63"/>
    </location>
</feature>
<feature type="compositionally biased region" description="Basic and acidic residues" evidence="1">
    <location>
        <begin position="2345"/>
        <end position="2354"/>
    </location>
</feature>
<feature type="region of interest" description="Disordered" evidence="1">
    <location>
        <begin position="2065"/>
        <end position="2102"/>
    </location>
</feature>
<feature type="compositionally biased region" description="Basic and acidic residues" evidence="1">
    <location>
        <begin position="2660"/>
        <end position="2671"/>
    </location>
</feature>
<feature type="compositionally biased region" description="Basic and acidic residues" evidence="1">
    <location>
        <begin position="1811"/>
        <end position="1846"/>
    </location>
</feature>
<feature type="region of interest" description="Disordered" evidence="1">
    <location>
        <begin position="2330"/>
        <end position="2382"/>
    </location>
</feature>
<reference evidence="2 3" key="1">
    <citation type="journal article" date="2017" name="Int. J. Parasitol.">
        <title>The genome of the protozoan parasite Cystoisospora suis and a reverse vaccinology approach to identify vaccine candidates.</title>
        <authorList>
            <person name="Palmieri N."/>
            <person name="Shrestha A."/>
            <person name="Ruttkowski B."/>
            <person name="Beck T."/>
            <person name="Vogl C."/>
            <person name="Tomley F."/>
            <person name="Blake D.P."/>
            <person name="Joachim A."/>
        </authorList>
    </citation>
    <scope>NUCLEOTIDE SEQUENCE [LARGE SCALE GENOMIC DNA]</scope>
    <source>
        <strain evidence="2 3">Wien I</strain>
    </source>
</reference>
<name>A0A2C6KSH5_9APIC</name>
<gene>
    <name evidence="2" type="ORF">CSUI_007003</name>
</gene>
<feature type="region of interest" description="Disordered" evidence="1">
    <location>
        <begin position="577"/>
        <end position="606"/>
    </location>
</feature>
<feature type="compositionally biased region" description="Polar residues" evidence="1">
    <location>
        <begin position="1600"/>
        <end position="1609"/>
    </location>
</feature>
<feature type="compositionally biased region" description="Polar residues" evidence="1">
    <location>
        <begin position="2719"/>
        <end position="2739"/>
    </location>
</feature>
<feature type="compositionally biased region" description="Basic and acidic residues" evidence="1">
    <location>
        <begin position="400"/>
        <end position="409"/>
    </location>
</feature>
<dbReference type="VEuPathDB" id="ToxoDB:CSUI_007003"/>
<dbReference type="GeneID" id="94430364"/>
<keyword evidence="3" id="KW-1185">Reference proteome</keyword>
<feature type="compositionally biased region" description="Low complexity" evidence="1">
    <location>
        <begin position="263"/>
        <end position="274"/>
    </location>
</feature>
<feature type="compositionally biased region" description="Low complexity" evidence="1">
    <location>
        <begin position="628"/>
        <end position="647"/>
    </location>
</feature>
<organism evidence="2 3">
    <name type="scientific">Cystoisospora suis</name>
    <dbReference type="NCBI Taxonomy" id="483139"/>
    <lineage>
        <taxon>Eukaryota</taxon>
        <taxon>Sar</taxon>
        <taxon>Alveolata</taxon>
        <taxon>Apicomplexa</taxon>
        <taxon>Conoidasida</taxon>
        <taxon>Coccidia</taxon>
        <taxon>Eucoccidiorida</taxon>
        <taxon>Eimeriorina</taxon>
        <taxon>Sarcocystidae</taxon>
        <taxon>Cystoisospora</taxon>
    </lineage>
</organism>
<feature type="region of interest" description="Disordered" evidence="1">
    <location>
        <begin position="1230"/>
        <end position="1272"/>
    </location>
</feature>
<feature type="compositionally biased region" description="Polar residues" evidence="1">
    <location>
        <begin position="2694"/>
        <end position="2708"/>
    </location>
</feature>
<protein>
    <submittedName>
        <fullName evidence="2">Amine-terminal domain cyclin</fullName>
    </submittedName>
</protein>
<feature type="compositionally biased region" description="Basic and acidic residues" evidence="1">
    <location>
        <begin position="2999"/>
        <end position="3008"/>
    </location>
</feature>
<feature type="compositionally biased region" description="Basic and acidic residues" evidence="1">
    <location>
        <begin position="2371"/>
        <end position="2380"/>
    </location>
</feature>
<feature type="region of interest" description="Disordered" evidence="1">
    <location>
        <begin position="2413"/>
        <end position="2491"/>
    </location>
</feature>
<accession>A0A2C6KSH5</accession>
<feature type="compositionally biased region" description="Basic and acidic residues" evidence="1">
    <location>
        <begin position="1983"/>
        <end position="1996"/>
    </location>
</feature>
<feature type="compositionally biased region" description="Polar residues" evidence="1">
    <location>
        <begin position="2332"/>
        <end position="2343"/>
    </location>
</feature>
<feature type="region of interest" description="Disordered" evidence="1">
    <location>
        <begin position="298"/>
        <end position="320"/>
    </location>
</feature>
<comment type="caution">
    <text evidence="2">The sequence shown here is derived from an EMBL/GenBank/DDBJ whole genome shotgun (WGS) entry which is preliminary data.</text>
</comment>
<feature type="region of interest" description="Disordered" evidence="1">
    <location>
        <begin position="981"/>
        <end position="1007"/>
    </location>
</feature>
<feature type="region of interest" description="Disordered" evidence="1">
    <location>
        <begin position="461"/>
        <end position="485"/>
    </location>
</feature>
<feature type="region of interest" description="Disordered" evidence="1">
    <location>
        <begin position="1646"/>
        <end position="1690"/>
    </location>
</feature>
<feature type="compositionally biased region" description="Basic and acidic residues" evidence="1">
    <location>
        <begin position="2076"/>
        <end position="2090"/>
    </location>
</feature>
<feature type="region of interest" description="Disordered" evidence="1">
    <location>
        <begin position="1550"/>
        <end position="1609"/>
    </location>
</feature>
<dbReference type="OrthoDB" id="330858at2759"/>
<dbReference type="InterPro" id="IPR036915">
    <property type="entry name" value="Cyclin-like_sf"/>
</dbReference>
<feature type="compositionally biased region" description="Basic residues" evidence="1">
    <location>
        <begin position="2876"/>
        <end position="2889"/>
    </location>
</feature>
<feature type="region of interest" description="Disordered" evidence="1">
    <location>
        <begin position="2649"/>
        <end position="2739"/>
    </location>
</feature>
<evidence type="ECO:0000256" key="1">
    <source>
        <dbReference type="SAM" id="MobiDB-lite"/>
    </source>
</evidence>
<feature type="compositionally biased region" description="Polar residues" evidence="1">
    <location>
        <begin position="2650"/>
        <end position="2659"/>
    </location>
</feature>